<dbReference type="PANTHER" id="PTHR30036">
    <property type="entry name" value="D-XYLOSE-BINDING PERIPLASMIC PROTEIN"/>
    <property type="match status" value="1"/>
</dbReference>
<dbReference type="InterPro" id="IPR028082">
    <property type="entry name" value="Peripla_BP_I"/>
</dbReference>
<dbReference type="PANTHER" id="PTHR30036:SF1">
    <property type="entry name" value="D-XYLOSE-BINDING PERIPLASMIC PROTEIN"/>
    <property type="match status" value="1"/>
</dbReference>
<dbReference type="Pfam" id="PF13407">
    <property type="entry name" value="Peripla_BP_4"/>
    <property type="match status" value="1"/>
</dbReference>
<dbReference type="OrthoDB" id="9769193at2"/>
<dbReference type="SUPFAM" id="SSF53822">
    <property type="entry name" value="Periplasmic binding protein-like I"/>
    <property type="match status" value="1"/>
</dbReference>
<evidence type="ECO:0000256" key="2">
    <source>
        <dbReference type="ARBA" id="ARBA00022729"/>
    </source>
</evidence>
<comment type="subcellular location">
    <subcellularLocation>
        <location evidence="1">Cell envelope</location>
    </subcellularLocation>
</comment>
<gene>
    <name evidence="5" type="ORF">CVV65_09430</name>
</gene>
<feature type="signal peptide" evidence="3">
    <location>
        <begin position="1"/>
        <end position="24"/>
    </location>
</feature>
<sequence>MIPKVRSRVWTTALSGVAAALLVAGCGQSPSTGSSPSQGQSSGSAKIALLLPETATSPRYESQDRPRFEDAVAKEAPGVQVLYSNAQGSASSQQQQAEAAMTNGAKVLVLDPVDSKAAARIVTEAKQNGVKVISYDRLITGADVDYYVSFDNERVGEMQGQYIADHTRKGGKVVMINGAQTDNNALLFARGAHKVLDPLFNNGTLKLGYETYTPDWLAENGQREMEQALTRLNNKVDGVLAANDNLAGAVIQALQPQGLVGKIPITGQDATDAGLHNILKGAQSMTVYKPVRQEAEAAAKLAVALVKNQDPPSGLVNGKVNNGNKDVPSVLLTPIVVTKDNIQDTVIKDGYTTMQKIQ</sequence>
<evidence type="ECO:0000256" key="3">
    <source>
        <dbReference type="SAM" id="SignalP"/>
    </source>
</evidence>
<dbReference type="Gene3D" id="3.40.50.2300">
    <property type="match status" value="2"/>
</dbReference>
<dbReference type="GO" id="GO:0030246">
    <property type="term" value="F:carbohydrate binding"/>
    <property type="evidence" value="ECO:0007669"/>
    <property type="project" value="TreeGrafter"/>
</dbReference>
<name>A0A2K8N9L3_9BACL</name>
<evidence type="ECO:0000259" key="4">
    <source>
        <dbReference type="Pfam" id="PF13407"/>
    </source>
</evidence>
<dbReference type="CDD" id="cd19995">
    <property type="entry name" value="PBP1_ABC_xylose_binding-like"/>
    <property type="match status" value="1"/>
</dbReference>
<dbReference type="InterPro" id="IPR050555">
    <property type="entry name" value="Bact_Solute-Bind_Prot2"/>
</dbReference>
<dbReference type="AlphaFoldDB" id="A0A2K8N9L3"/>
<organism evidence="5 6">
    <name type="scientific">Kyrpidia spormannii</name>
    <dbReference type="NCBI Taxonomy" id="2055160"/>
    <lineage>
        <taxon>Bacteria</taxon>
        <taxon>Bacillati</taxon>
        <taxon>Bacillota</taxon>
        <taxon>Bacilli</taxon>
        <taxon>Bacillales</taxon>
        <taxon>Alicyclobacillaceae</taxon>
        <taxon>Kyrpidia</taxon>
    </lineage>
</organism>
<dbReference type="RefSeq" id="WP_100667915.1">
    <property type="nucleotide sequence ID" value="NZ_CP024955.1"/>
</dbReference>
<keyword evidence="2 3" id="KW-0732">Signal</keyword>
<dbReference type="InterPro" id="IPR025997">
    <property type="entry name" value="SBP_2_dom"/>
</dbReference>
<feature type="chain" id="PRO_5039387645" evidence="3">
    <location>
        <begin position="25"/>
        <end position="358"/>
    </location>
</feature>
<dbReference type="PROSITE" id="PS51257">
    <property type="entry name" value="PROKAR_LIPOPROTEIN"/>
    <property type="match status" value="1"/>
</dbReference>
<dbReference type="EMBL" id="CP024955">
    <property type="protein sequence ID" value="ATY85122.1"/>
    <property type="molecule type" value="Genomic_DNA"/>
</dbReference>
<dbReference type="KEGG" id="kyr:CVV65_09430"/>
<evidence type="ECO:0000313" key="6">
    <source>
        <dbReference type="Proteomes" id="UP000231932"/>
    </source>
</evidence>
<dbReference type="GO" id="GO:0030288">
    <property type="term" value="C:outer membrane-bounded periplasmic space"/>
    <property type="evidence" value="ECO:0007669"/>
    <property type="project" value="TreeGrafter"/>
</dbReference>
<protein>
    <submittedName>
        <fullName evidence="5">Sugar ABC transporter substrate-binding protein</fullName>
    </submittedName>
</protein>
<proteinExistence type="predicted"/>
<evidence type="ECO:0000256" key="1">
    <source>
        <dbReference type="ARBA" id="ARBA00004196"/>
    </source>
</evidence>
<feature type="domain" description="Periplasmic binding protein" evidence="4">
    <location>
        <begin position="50"/>
        <end position="309"/>
    </location>
</feature>
<reference evidence="6" key="1">
    <citation type="submission" date="2017-11" db="EMBL/GenBank/DDBJ databases">
        <title>Complete Genome Sequence of Kyrpidia sp. Strain EA-1, a thermophilic, hydrogen-oxidizing Bacterium, isolated from the Azores.</title>
        <authorList>
            <person name="Reiner J.E."/>
            <person name="Lapp C.J."/>
            <person name="Bunk B."/>
            <person name="Gescher J."/>
        </authorList>
    </citation>
    <scope>NUCLEOTIDE SEQUENCE [LARGE SCALE GENOMIC DNA]</scope>
    <source>
        <strain evidence="6">EA-1</strain>
    </source>
</reference>
<keyword evidence="6" id="KW-1185">Reference proteome</keyword>
<dbReference type="Proteomes" id="UP000231932">
    <property type="component" value="Chromosome"/>
</dbReference>
<evidence type="ECO:0000313" key="5">
    <source>
        <dbReference type="EMBL" id="ATY85122.1"/>
    </source>
</evidence>
<accession>A0A2K8N9L3</accession>